<sequence length="119" mass="13222">MNGEAHHEPRDEMWEQVRRIRTWLDANTGGQTETERELLRVLKIGEEFGEVAEALHGAHNANPRKGASHTRADVSKELVDVAVTTLIALDTIDPEARKAFDARLQHLVDRVAPPSGEPA</sequence>
<keyword evidence="2" id="KW-1185">Reference proteome</keyword>
<dbReference type="InterPro" id="IPR044548">
    <property type="entry name" value="AF0060_NTP-PPase_MazG-like"/>
</dbReference>
<evidence type="ECO:0000313" key="1">
    <source>
        <dbReference type="EMBL" id="RMI38801.1"/>
    </source>
</evidence>
<evidence type="ECO:0000313" key="2">
    <source>
        <dbReference type="Proteomes" id="UP000278673"/>
    </source>
</evidence>
<dbReference type="Proteomes" id="UP000278673">
    <property type="component" value="Unassembled WGS sequence"/>
</dbReference>
<gene>
    <name evidence="1" type="ORF">EBN88_16140</name>
</gene>
<organism evidence="1 2">
    <name type="scientific">Streptomyces triticirhizae</name>
    <dbReference type="NCBI Taxonomy" id="2483353"/>
    <lineage>
        <taxon>Bacteria</taxon>
        <taxon>Bacillati</taxon>
        <taxon>Actinomycetota</taxon>
        <taxon>Actinomycetes</taxon>
        <taxon>Kitasatosporales</taxon>
        <taxon>Streptomycetaceae</taxon>
        <taxon>Streptomyces</taxon>
    </lineage>
</organism>
<proteinExistence type="predicted"/>
<comment type="caution">
    <text evidence="1">The sequence shown here is derived from an EMBL/GenBank/DDBJ whole genome shotgun (WGS) entry which is preliminary data.</text>
</comment>
<dbReference type="AlphaFoldDB" id="A0A3M2LMY0"/>
<dbReference type="SUPFAM" id="SSF101386">
    <property type="entry name" value="all-alpha NTP pyrophosphatases"/>
    <property type="match status" value="1"/>
</dbReference>
<dbReference type="RefSeq" id="WP_122184583.1">
    <property type="nucleotide sequence ID" value="NZ_RFFJ01000084.1"/>
</dbReference>
<protein>
    <recommendedName>
        <fullName evidence="3">NTP pyrophosphohydrolase MazG putative catalytic core domain-containing protein</fullName>
    </recommendedName>
</protein>
<evidence type="ECO:0008006" key="3">
    <source>
        <dbReference type="Google" id="ProtNLM"/>
    </source>
</evidence>
<dbReference type="EMBL" id="RFFJ01000084">
    <property type="protein sequence ID" value="RMI38801.1"/>
    <property type="molecule type" value="Genomic_DNA"/>
</dbReference>
<dbReference type="CDD" id="cd11533">
    <property type="entry name" value="NTP-PPase_Af0060_like"/>
    <property type="match status" value="1"/>
</dbReference>
<reference evidence="1 2" key="1">
    <citation type="submission" date="2018-10" db="EMBL/GenBank/DDBJ databases">
        <title>Isolation, diversity and antifungal activity of actinobacteria from wheat.</title>
        <authorList>
            <person name="Han C."/>
        </authorList>
    </citation>
    <scope>NUCLEOTIDE SEQUENCE [LARGE SCALE GENOMIC DNA]</scope>
    <source>
        <strain evidence="1 2">NEAU-YY642</strain>
    </source>
</reference>
<accession>A0A3M2LMY0</accession>
<name>A0A3M2LMY0_9ACTN</name>
<dbReference type="Gene3D" id="1.10.287.1080">
    <property type="entry name" value="MazG-like"/>
    <property type="match status" value="1"/>
</dbReference>